<dbReference type="Pfam" id="PF10756">
    <property type="entry name" value="bPH_6"/>
    <property type="match status" value="1"/>
</dbReference>
<evidence type="ECO:0000259" key="2">
    <source>
        <dbReference type="Pfam" id="PF10756"/>
    </source>
</evidence>
<dbReference type="Proteomes" id="UP000539313">
    <property type="component" value="Unassembled WGS sequence"/>
</dbReference>
<dbReference type="InterPro" id="IPR019692">
    <property type="entry name" value="CFP-6_PH"/>
</dbReference>
<keyword evidence="1" id="KW-1133">Transmembrane helix</keyword>
<keyword evidence="1" id="KW-0812">Transmembrane</keyword>
<dbReference type="AlphaFoldDB" id="A0A7W3MXS2"/>
<name>A0A7W3MXS2_9ACTN</name>
<feature type="transmembrane region" description="Helical" evidence="1">
    <location>
        <begin position="160"/>
        <end position="181"/>
    </location>
</feature>
<feature type="transmembrane region" description="Helical" evidence="1">
    <location>
        <begin position="18"/>
        <end position="37"/>
    </location>
</feature>
<proteinExistence type="predicted"/>
<evidence type="ECO:0000313" key="4">
    <source>
        <dbReference type="Proteomes" id="UP000539313"/>
    </source>
</evidence>
<protein>
    <recommendedName>
        <fullName evidence="2">Low molecular weight protein antigen 6 PH domain-containing protein</fullName>
    </recommendedName>
</protein>
<feature type="transmembrane region" description="Helical" evidence="1">
    <location>
        <begin position="43"/>
        <end position="61"/>
    </location>
</feature>
<organism evidence="3 4">
    <name type="scientific">Thermomonospora cellulosilytica</name>
    <dbReference type="NCBI Taxonomy" id="1411118"/>
    <lineage>
        <taxon>Bacteria</taxon>
        <taxon>Bacillati</taxon>
        <taxon>Actinomycetota</taxon>
        <taxon>Actinomycetes</taxon>
        <taxon>Streptosporangiales</taxon>
        <taxon>Thermomonosporaceae</taxon>
        <taxon>Thermomonospora</taxon>
    </lineage>
</organism>
<feature type="domain" description="Low molecular weight protein antigen 6 PH" evidence="2">
    <location>
        <begin position="208"/>
        <end position="269"/>
    </location>
</feature>
<gene>
    <name evidence="3" type="ORF">HNR21_002718</name>
</gene>
<comment type="caution">
    <text evidence="3">The sequence shown here is derived from an EMBL/GenBank/DDBJ whole genome shotgun (WGS) entry which is preliminary data.</text>
</comment>
<keyword evidence="4" id="KW-1185">Reference proteome</keyword>
<dbReference type="RefSeq" id="WP_182705491.1">
    <property type="nucleotide sequence ID" value="NZ_JACJII010000001.1"/>
</dbReference>
<keyword evidence="1" id="KW-0472">Membrane</keyword>
<evidence type="ECO:0000256" key="1">
    <source>
        <dbReference type="SAM" id="Phobius"/>
    </source>
</evidence>
<dbReference type="EMBL" id="JACJII010000001">
    <property type="protein sequence ID" value="MBA9003836.1"/>
    <property type="molecule type" value="Genomic_DNA"/>
</dbReference>
<evidence type="ECO:0000313" key="3">
    <source>
        <dbReference type="EMBL" id="MBA9003836.1"/>
    </source>
</evidence>
<accession>A0A7W3MXS2</accession>
<reference evidence="3 4" key="1">
    <citation type="submission" date="2020-08" db="EMBL/GenBank/DDBJ databases">
        <title>Sequencing the genomes of 1000 actinobacteria strains.</title>
        <authorList>
            <person name="Klenk H.-P."/>
        </authorList>
    </citation>
    <scope>NUCLEOTIDE SEQUENCE [LARGE SCALE GENOMIC DNA]</scope>
    <source>
        <strain evidence="3 4">DSM 45823</strain>
    </source>
</reference>
<sequence length="289" mass="30713">MPPAEDPSGTLVLRRSGGWPLAVSVALAMALAALGVVRAPQALWLTFLMVAVSALVVGAWLRMRIEVRPDGLWIRSLRTARLVPWSAVMAAYRSGRTVTVVHSDDRMIVLPGALRHSGGTLTADEMLGLLQRRIEEHAPEPEQALADPERVERRVGGRGALVVLFTVAGAFAAGAVAAGTLTGTPQLAGLPAVLAIITGIVGLQLARAVTVIDAEGVRSRGAFRTTFVPWSDVKDVRFKEDVPIRQVELERHSGGIVTLTALTDGRGPEGLDLDDLVDLIRRRGLGAAD</sequence>
<feature type="transmembrane region" description="Helical" evidence="1">
    <location>
        <begin position="187"/>
        <end position="210"/>
    </location>
</feature>